<dbReference type="PANTHER" id="PTHR31223:SF70">
    <property type="entry name" value="LOG FAMILY PROTEIN YJL055W"/>
    <property type="match status" value="1"/>
</dbReference>
<dbReference type="GO" id="GO:0005829">
    <property type="term" value="C:cytosol"/>
    <property type="evidence" value="ECO:0007669"/>
    <property type="project" value="TreeGrafter"/>
</dbReference>
<dbReference type="InterPro" id="IPR031100">
    <property type="entry name" value="LOG_fam"/>
</dbReference>
<proteinExistence type="inferred from homology"/>
<protein>
    <recommendedName>
        <fullName evidence="3">Cytokinin riboside 5'-monophosphate phosphoribohydrolase</fullName>
        <ecNumber evidence="3">3.2.2.n1</ecNumber>
    </recommendedName>
</protein>
<comment type="similarity">
    <text evidence="2 3">Belongs to the LOG family.</text>
</comment>
<dbReference type="PANTHER" id="PTHR31223">
    <property type="entry name" value="LOG FAMILY PROTEIN YJL055W"/>
    <property type="match status" value="1"/>
</dbReference>
<evidence type="ECO:0000256" key="2">
    <source>
        <dbReference type="ARBA" id="ARBA00006763"/>
    </source>
</evidence>
<keyword evidence="3" id="KW-0203">Cytokinin biosynthesis</keyword>
<evidence type="ECO:0000313" key="4">
    <source>
        <dbReference type="EMBL" id="BAU17665.1"/>
    </source>
</evidence>
<evidence type="ECO:0000256" key="3">
    <source>
        <dbReference type="RuleBase" id="RU363015"/>
    </source>
</evidence>
<dbReference type="Gene3D" id="3.40.50.450">
    <property type="match status" value="1"/>
</dbReference>
<dbReference type="Proteomes" id="UP000217431">
    <property type="component" value="Chromosome I"/>
</dbReference>
<dbReference type="AlphaFoldDB" id="A0A0S3UJJ3"/>
<dbReference type="EC" id="3.2.2.n1" evidence="3"/>
<dbReference type="EMBL" id="AP014597">
    <property type="protein sequence ID" value="BAU17665.1"/>
    <property type="molecule type" value="Genomic_DNA"/>
</dbReference>
<comment type="catalytic activity">
    <reaction evidence="1">
        <text>AMP + H2O = D-ribose 5-phosphate + adenine</text>
        <dbReference type="Rhea" id="RHEA:20129"/>
        <dbReference type="ChEBI" id="CHEBI:15377"/>
        <dbReference type="ChEBI" id="CHEBI:16708"/>
        <dbReference type="ChEBI" id="CHEBI:78346"/>
        <dbReference type="ChEBI" id="CHEBI:456215"/>
        <dbReference type="EC" id="3.2.2.4"/>
    </reaction>
</comment>
<evidence type="ECO:0000313" key="5">
    <source>
        <dbReference type="Proteomes" id="UP000217431"/>
    </source>
</evidence>
<dbReference type="RefSeq" id="WP_096405489.1">
    <property type="nucleotide sequence ID" value="NZ_AP014597.1"/>
</dbReference>
<dbReference type="STRING" id="28131.BWX40_02645"/>
<sequence>MKIGVFCSANNNIDPVFFERTKEFGHWIGTNHHTVTYGGCNIGLMECIGRSVHEAGGTTIGIVPRLVEEGGKKSKYIDIEFPCDNLSDRKDLLMMQSDITVALPGGIGTLDEVFTVASSASIGYHDKRVILYNVEGFWNSLIALLDDLQAHGFIRGDYHQRIDVANSFEELTEKIMQK</sequence>
<dbReference type="GO" id="GO:0008714">
    <property type="term" value="F:AMP nucleosidase activity"/>
    <property type="evidence" value="ECO:0007669"/>
    <property type="project" value="UniProtKB-EC"/>
</dbReference>
<organism evidence="4 5">
    <name type="scientific">Prevotella intermedia</name>
    <dbReference type="NCBI Taxonomy" id="28131"/>
    <lineage>
        <taxon>Bacteria</taxon>
        <taxon>Pseudomonadati</taxon>
        <taxon>Bacteroidota</taxon>
        <taxon>Bacteroidia</taxon>
        <taxon>Bacteroidales</taxon>
        <taxon>Prevotellaceae</taxon>
        <taxon>Prevotella</taxon>
    </lineage>
</organism>
<reference evidence="4 5" key="1">
    <citation type="journal article" date="2016" name="DNA Res.">
        <title>The complete genome sequencing of Prevotella intermedia strain OMA14 and a subsequent fine-scale, intra-species genomic comparison reveal an unusual amplification of conjugative and mobile transposons and identify a novel Prevotella-lineage-specific repeat.</title>
        <authorList>
            <person name="Naito M."/>
            <person name="Ogura Y."/>
            <person name="Itoh T."/>
            <person name="Shoji M."/>
            <person name="Okamoto M."/>
            <person name="Hayashi T."/>
            <person name="Nakayama K."/>
        </authorList>
    </citation>
    <scope>NUCLEOTIDE SEQUENCE [LARGE SCALE GENOMIC DNA]</scope>
    <source>
        <strain evidence="4 5">OMA14</strain>
    </source>
</reference>
<dbReference type="GO" id="GO:0009691">
    <property type="term" value="P:cytokinin biosynthetic process"/>
    <property type="evidence" value="ECO:0007669"/>
    <property type="project" value="UniProtKB-UniRule"/>
</dbReference>
<gene>
    <name evidence="4" type="ORF">PIOMA14_I_1157</name>
</gene>
<keyword evidence="3" id="KW-0378">Hydrolase</keyword>
<name>A0A0S3UJJ3_PREIN</name>
<dbReference type="Pfam" id="PF03641">
    <property type="entry name" value="Lysine_decarbox"/>
    <property type="match status" value="1"/>
</dbReference>
<dbReference type="NCBIfam" id="TIGR00730">
    <property type="entry name" value="Rossman fold protein, TIGR00730 family"/>
    <property type="match status" value="1"/>
</dbReference>
<dbReference type="InterPro" id="IPR005269">
    <property type="entry name" value="LOG"/>
</dbReference>
<evidence type="ECO:0000256" key="1">
    <source>
        <dbReference type="ARBA" id="ARBA00000274"/>
    </source>
</evidence>
<accession>A0A0S3UJJ3</accession>
<dbReference type="SUPFAM" id="SSF102405">
    <property type="entry name" value="MCP/YpsA-like"/>
    <property type="match status" value="1"/>
</dbReference>